<dbReference type="Proteomes" id="UP000663419">
    <property type="component" value="Chromosome 5"/>
</dbReference>
<dbReference type="AlphaFoldDB" id="A0A8A1LUW5"/>
<gene>
    <name evidence="1" type="ORF">I7I53_04551</name>
</gene>
<dbReference type="VEuPathDB" id="FungiDB:I7I53_04551"/>
<sequence>MQIQASIPLLFRGHKKKKTPPKIAFLSNCPAFARCTTRRGPKKKK</sequence>
<accession>A0A8A1LUW5</accession>
<protein>
    <submittedName>
        <fullName evidence="1">Uncharacterized protein</fullName>
    </submittedName>
</protein>
<organism evidence="1 2">
    <name type="scientific">Ajellomyces capsulatus (strain H88)</name>
    <name type="common">Darling's disease fungus</name>
    <name type="synonym">Histoplasma capsulatum</name>
    <dbReference type="NCBI Taxonomy" id="544711"/>
    <lineage>
        <taxon>Eukaryota</taxon>
        <taxon>Fungi</taxon>
        <taxon>Dikarya</taxon>
        <taxon>Ascomycota</taxon>
        <taxon>Pezizomycotina</taxon>
        <taxon>Eurotiomycetes</taxon>
        <taxon>Eurotiomycetidae</taxon>
        <taxon>Onygenales</taxon>
        <taxon>Ajellomycetaceae</taxon>
        <taxon>Histoplasma</taxon>
    </lineage>
</organism>
<name>A0A8A1LUW5_AJEC8</name>
<evidence type="ECO:0000313" key="1">
    <source>
        <dbReference type="EMBL" id="QSS56363.1"/>
    </source>
</evidence>
<dbReference type="EMBL" id="CP069106">
    <property type="protein sequence ID" value="QSS56363.1"/>
    <property type="molecule type" value="Genomic_DNA"/>
</dbReference>
<reference evidence="1" key="1">
    <citation type="submission" date="2021-01" db="EMBL/GenBank/DDBJ databases">
        <title>Chromosome-level genome assembly of a human fungal pathogen reveals clustering of transcriptionally co-regulated genes.</title>
        <authorList>
            <person name="Voorhies M."/>
            <person name="Cohen S."/>
            <person name="Shea T.P."/>
            <person name="Petrus S."/>
            <person name="Munoz J.F."/>
            <person name="Poplawski S."/>
            <person name="Goldman W.E."/>
            <person name="Michael T."/>
            <person name="Cuomo C.A."/>
            <person name="Sil A."/>
            <person name="Beyhan S."/>
        </authorList>
    </citation>
    <scope>NUCLEOTIDE SEQUENCE</scope>
    <source>
        <strain evidence="1">H88</strain>
    </source>
</reference>
<proteinExistence type="predicted"/>
<evidence type="ECO:0000313" key="2">
    <source>
        <dbReference type="Proteomes" id="UP000663419"/>
    </source>
</evidence>